<feature type="domain" description="Bacterial sugar transferase" evidence="3">
    <location>
        <begin position="15"/>
        <end position="186"/>
    </location>
</feature>
<evidence type="ECO:0000256" key="2">
    <source>
        <dbReference type="ARBA" id="ARBA00023169"/>
    </source>
</evidence>
<reference evidence="4 5" key="1">
    <citation type="submission" date="2019-08" db="EMBL/GenBank/DDBJ databases">
        <authorList>
            <person name="Seo Y.L."/>
        </authorList>
    </citation>
    <scope>NUCLEOTIDE SEQUENCE [LARGE SCALE GENOMIC DNA]</scope>
    <source>
        <strain evidence="4 5">MaA-C15</strain>
    </source>
</reference>
<dbReference type="PANTHER" id="PTHR30576:SF10">
    <property type="entry name" value="SLL5057 PROTEIN"/>
    <property type="match status" value="1"/>
</dbReference>
<dbReference type="GO" id="GO:0016780">
    <property type="term" value="F:phosphotransferase activity, for other substituted phosphate groups"/>
    <property type="evidence" value="ECO:0007669"/>
    <property type="project" value="TreeGrafter"/>
</dbReference>
<accession>A0A5D4H1W8</accession>
<keyword evidence="5" id="KW-1185">Reference proteome</keyword>
<dbReference type="Pfam" id="PF02397">
    <property type="entry name" value="Bac_transf"/>
    <property type="match status" value="1"/>
</dbReference>
<dbReference type="Proteomes" id="UP000323258">
    <property type="component" value="Unassembled WGS sequence"/>
</dbReference>
<organism evidence="4 5">
    <name type="scientific">Neoaquamicrobium microcysteis</name>
    <dbReference type="NCBI Taxonomy" id="2682781"/>
    <lineage>
        <taxon>Bacteria</taxon>
        <taxon>Pseudomonadati</taxon>
        <taxon>Pseudomonadota</taxon>
        <taxon>Alphaproteobacteria</taxon>
        <taxon>Hyphomicrobiales</taxon>
        <taxon>Phyllobacteriaceae</taxon>
        <taxon>Neoaquamicrobium</taxon>
    </lineage>
</organism>
<dbReference type="PANTHER" id="PTHR30576">
    <property type="entry name" value="COLANIC BIOSYNTHESIS UDP-GLUCOSE LIPID CARRIER TRANSFERASE"/>
    <property type="match status" value="1"/>
</dbReference>
<dbReference type="OrthoDB" id="9808602at2"/>
<evidence type="ECO:0000313" key="5">
    <source>
        <dbReference type="Proteomes" id="UP000323258"/>
    </source>
</evidence>
<comment type="similarity">
    <text evidence="1">Belongs to the bacterial sugar transferase family.</text>
</comment>
<sequence length="187" mass="20535">MDESAAHTTRHRPGKRMFDLAVALPCLLVAAPVILAAMLVVRATSPGPAIFAQPRVGRDERPFVCYKLRTMHESTPDLPTHEAPAAAITPVGSFLRRTKIDELPQLWNVVTGQMSIVGPRPCLPGQRELIEHRRRLGVFALRPGITGLAQVHGIDMSDPKRCAETDAEYMGAISIAEDLRLVVRTFV</sequence>
<dbReference type="EMBL" id="VSZS01000054">
    <property type="protein sequence ID" value="TYR34856.1"/>
    <property type="molecule type" value="Genomic_DNA"/>
</dbReference>
<evidence type="ECO:0000259" key="3">
    <source>
        <dbReference type="Pfam" id="PF02397"/>
    </source>
</evidence>
<proteinExistence type="inferred from homology"/>
<evidence type="ECO:0000256" key="1">
    <source>
        <dbReference type="ARBA" id="ARBA00006464"/>
    </source>
</evidence>
<keyword evidence="4" id="KW-0808">Transferase</keyword>
<protein>
    <submittedName>
        <fullName evidence="4">Sugar transferase</fullName>
    </submittedName>
</protein>
<dbReference type="AlphaFoldDB" id="A0A5D4H1W8"/>
<comment type="caution">
    <text evidence="4">The sequence shown here is derived from an EMBL/GenBank/DDBJ whole genome shotgun (WGS) entry which is preliminary data.</text>
</comment>
<gene>
    <name evidence="4" type="ORF">FY036_03270</name>
</gene>
<dbReference type="GO" id="GO:0000271">
    <property type="term" value="P:polysaccharide biosynthetic process"/>
    <property type="evidence" value="ECO:0007669"/>
    <property type="project" value="UniProtKB-KW"/>
</dbReference>
<dbReference type="InterPro" id="IPR003362">
    <property type="entry name" value="Bact_transf"/>
</dbReference>
<name>A0A5D4H1W8_9HYPH</name>
<keyword evidence="2" id="KW-0270">Exopolysaccharide synthesis</keyword>
<evidence type="ECO:0000313" key="4">
    <source>
        <dbReference type="EMBL" id="TYR34856.1"/>
    </source>
</evidence>
<reference evidence="4 5" key="2">
    <citation type="submission" date="2019-09" db="EMBL/GenBank/DDBJ databases">
        <title>Mesorhizobium sp. MaA-C15 isolated from Microcystis aeruginosa.</title>
        <authorList>
            <person name="Jeong S.E."/>
            <person name="Jin H.M."/>
            <person name="Jeon C.O."/>
        </authorList>
    </citation>
    <scope>NUCLEOTIDE SEQUENCE [LARGE SCALE GENOMIC DNA]</scope>
    <source>
        <strain evidence="4 5">MaA-C15</strain>
    </source>
</reference>